<evidence type="ECO:0000256" key="2">
    <source>
        <dbReference type="ARBA" id="ARBA00022692"/>
    </source>
</evidence>
<dbReference type="GO" id="GO:0016020">
    <property type="term" value="C:membrane"/>
    <property type="evidence" value="ECO:0007669"/>
    <property type="project" value="UniProtKB-SubCell"/>
</dbReference>
<keyword evidence="2 5" id="KW-0812">Transmembrane</keyword>
<evidence type="ECO:0000259" key="6">
    <source>
        <dbReference type="Pfam" id="PF00324"/>
    </source>
</evidence>
<name>A0A9Q7EVD0_9BACT</name>
<dbReference type="Pfam" id="PF00324">
    <property type="entry name" value="AA_permease"/>
    <property type="match status" value="1"/>
</dbReference>
<reference evidence="8" key="1">
    <citation type="submission" date="2021-04" db="EMBL/GenBank/DDBJ databases">
        <title>A novel Synergistetes isolate from a pyrite-forming mixed culture.</title>
        <authorList>
            <person name="Bunk B."/>
            <person name="Sproer C."/>
            <person name="Spring S."/>
            <person name="Pester M."/>
        </authorList>
    </citation>
    <scope>NUCLEOTIDE SEQUENCE [LARGE SCALE GENOMIC DNA]</scope>
    <source>
        <strain evidence="8">J.5.4.2-T.3.5.2</strain>
    </source>
</reference>
<dbReference type="GO" id="GO:0055085">
    <property type="term" value="P:transmembrane transport"/>
    <property type="evidence" value="ECO:0007669"/>
    <property type="project" value="InterPro"/>
</dbReference>
<evidence type="ECO:0000256" key="4">
    <source>
        <dbReference type="ARBA" id="ARBA00023136"/>
    </source>
</evidence>
<dbReference type="Gene3D" id="1.20.1740.10">
    <property type="entry name" value="Amino acid/polyamine transporter I"/>
    <property type="match status" value="1"/>
</dbReference>
<dbReference type="EMBL" id="CP072943">
    <property type="protein sequence ID" value="QTX31884.1"/>
    <property type="molecule type" value="Genomic_DNA"/>
</dbReference>
<dbReference type="PANTHER" id="PTHR42770:SF7">
    <property type="entry name" value="MEMBRANE PROTEIN"/>
    <property type="match status" value="1"/>
</dbReference>
<dbReference type="PANTHER" id="PTHR42770">
    <property type="entry name" value="AMINO ACID TRANSPORTER-RELATED"/>
    <property type="match status" value="1"/>
</dbReference>
<dbReference type="AlphaFoldDB" id="A0A9Q7EVD0"/>
<feature type="transmembrane region" description="Helical" evidence="5">
    <location>
        <begin position="131"/>
        <end position="149"/>
    </location>
</feature>
<organism evidence="7 8">
    <name type="scientific">Aminithiophilus ramosus</name>
    <dbReference type="NCBI Taxonomy" id="3029084"/>
    <lineage>
        <taxon>Bacteria</taxon>
        <taxon>Thermotogati</taxon>
        <taxon>Synergistota</taxon>
        <taxon>Synergistia</taxon>
        <taxon>Synergistales</taxon>
        <taxon>Aminithiophilaceae</taxon>
        <taxon>Aminithiophilus</taxon>
    </lineage>
</organism>
<keyword evidence="3 5" id="KW-1133">Transmembrane helix</keyword>
<evidence type="ECO:0000256" key="1">
    <source>
        <dbReference type="ARBA" id="ARBA00004141"/>
    </source>
</evidence>
<dbReference type="Proteomes" id="UP000671879">
    <property type="component" value="Chromosome"/>
</dbReference>
<feature type="domain" description="Amino acid permease/ SLC12A" evidence="6">
    <location>
        <begin position="19"/>
        <end position="457"/>
    </location>
</feature>
<proteinExistence type="predicted"/>
<evidence type="ECO:0000256" key="3">
    <source>
        <dbReference type="ARBA" id="ARBA00022989"/>
    </source>
</evidence>
<dbReference type="RefSeq" id="WP_274373077.1">
    <property type="nucleotide sequence ID" value="NZ_CP072943.1"/>
</dbReference>
<comment type="subcellular location">
    <subcellularLocation>
        <location evidence="1">Membrane</location>
        <topology evidence="1">Multi-pass membrane protein</topology>
    </subcellularLocation>
</comment>
<gene>
    <name evidence="7" type="ORF">KAR29_11200</name>
</gene>
<keyword evidence="8" id="KW-1185">Reference proteome</keyword>
<feature type="transmembrane region" description="Helical" evidence="5">
    <location>
        <begin position="334"/>
        <end position="352"/>
    </location>
</feature>
<dbReference type="PIRSF" id="PIRSF006060">
    <property type="entry name" value="AA_transporter"/>
    <property type="match status" value="1"/>
</dbReference>
<evidence type="ECO:0000256" key="5">
    <source>
        <dbReference type="SAM" id="Phobius"/>
    </source>
</evidence>
<feature type="transmembrane region" description="Helical" evidence="5">
    <location>
        <begin position="12"/>
        <end position="34"/>
    </location>
</feature>
<feature type="transmembrane region" description="Helical" evidence="5">
    <location>
        <begin position="273"/>
        <end position="296"/>
    </location>
</feature>
<dbReference type="KEGG" id="aram:KAR29_11200"/>
<feature type="transmembrane region" description="Helical" evidence="5">
    <location>
        <begin position="426"/>
        <end position="445"/>
    </location>
</feature>
<dbReference type="InterPro" id="IPR050367">
    <property type="entry name" value="APC_superfamily"/>
</dbReference>
<dbReference type="InterPro" id="IPR004841">
    <property type="entry name" value="AA-permease/SLC12A_dom"/>
</dbReference>
<feature type="transmembrane region" description="Helical" evidence="5">
    <location>
        <begin position="46"/>
        <end position="69"/>
    </location>
</feature>
<evidence type="ECO:0000313" key="7">
    <source>
        <dbReference type="EMBL" id="QTX31884.1"/>
    </source>
</evidence>
<feature type="transmembrane region" description="Helical" evidence="5">
    <location>
        <begin position="230"/>
        <end position="253"/>
    </location>
</feature>
<protein>
    <submittedName>
        <fullName evidence="7">APC family permease</fullName>
    </submittedName>
</protein>
<feature type="transmembrane region" description="Helical" evidence="5">
    <location>
        <begin position="194"/>
        <end position="218"/>
    </location>
</feature>
<keyword evidence="4 5" id="KW-0472">Membrane</keyword>
<accession>A0A9Q7EVD0</accession>
<sequence length="462" mass="50423">MASEKVTLKKALGFWWLFAIGVGAVVGDGVFTLTGYGVASAGPSMVLVYILVGLSQIFLMVSFGELVVWHPTSGGPEVWVRKLVGWDWGATSSLLFSIGWILAGGSTGLAIGAYTHNFLVHLGFHLQPADLWITLLAVGWLTLFAWLNVRGVDVAARTQFILVLFLVGSVVAYAAAVTPHVAAANYRPFMPNGLAGSFSAVPVAVYAFMGASTVLFASEEARDPVDVARVLLWSSITFVTVYTWALFAAVGTVPHGEVEKFLESLYVTSANRVYGPVFANVLNAAAWTAAATCLLMGTIYQPPRDLYNLARSGYGVPSWMGELHRRYRTPFRNIWLVWGLAVILVLWGQAAGQTMIYQLLSYEVVWVWCVSWVLTLRAAFAFRSRCAEEAAALPWKVPLWPLTPLVGAVGIGLCLCALFQDLNRSYGLRVTLVFFIVSVALVFLVRQFVTLIKPKEPVAEEI</sequence>
<evidence type="ECO:0000313" key="8">
    <source>
        <dbReference type="Proteomes" id="UP000671879"/>
    </source>
</evidence>
<feature type="transmembrane region" description="Helical" evidence="5">
    <location>
        <begin position="161"/>
        <end position="182"/>
    </location>
</feature>
<feature type="transmembrane region" description="Helical" evidence="5">
    <location>
        <begin position="90"/>
        <end position="111"/>
    </location>
</feature>
<feature type="transmembrane region" description="Helical" evidence="5">
    <location>
        <begin position="402"/>
        <end position="420"/>
    </location>
</feature>